<keyword evidence="2" id="KW-1185">Reference proteome</keyword>
<dbReference type="AlphaFoldDB" id="A0A225UBB0"/>
<evidence type="ECO:0000313" key="2">
    <source>
        <dbReference type="Proteomes" id="UP000198211"/>
    </source>
</evidence>
<proteinExistence type="predicted"/>
<feature type="non-terminal residue" evidence="1">
    <location>
        <position position="1"/>
    </location>
</feature>
<accession>A0A225UBB0</accession>
<comment type="caution">
    <text evidence="1">The sequence shown here is derived from an EMBL/GenBank/DDBJ whole genome shotgun (WGS) entry which is preliminary data.</text>
</comment>
<organism evidence="1 2">
    <name type="scientific">Phytophthora megakarya</name>
    <dbReference type="NCBI Taxonomy" id="4795"/>
    <lineage>
        <taxon>Eukaryota</taxon>
        <taxon>Sar</taxon>
        <taxon>Stramenopiles</taxon>
        <taxon>Oomycota</taxon>
        <taxon>Peronosporomycetes</taxon>
        <taxon>Peronosporales</taxon>
        <taxon>Peronosporaceae</taxon>
        <taxon>Phytophthora</taxon>
    </lineage>
</organism>
<protein>
    <submittedName>
        <fullName evidence="1">Uncharacterized protein</fullName>
    </submittedName>
</protein>
<name>A0A225UBB0_9STRA</name>
<sequence length="134" mass="16031">KVIRAKTQEEYEDARNFLHRLSPTEAKYVDNIWLDIWKRRLVHLWTDKVTHFGLQATSRVEGYHAAFKRWLRSSRGDMLTAFTRMKHWWCLTNRRYLECLENTRIKNLASLRKPIFHGVTEVIHNYALNNASSS</sequence>
<evidence type="ECO:0000313" key="1">
    <source>
        <dbReference type="EMBL" id="OWY90231.1"/>
    </source>
</evidence>
<dbReference type="EMBL" id="NBNE01023525">
    <property type="protein sequence ID" value="OWY90231.1"/>
    <property type="molecule type" value="Genomic_DNA"/>
</dbReference>
<dbReference type="OrthoDB" id="127374at2759"/>
<reference evidence="2" key="1">
    <citation type="submission" date="2017-03" db="EMBL/GenBank/DDBJ databases">
        <title>Phytopthora megakarya and P. palmivora, two closely related causual agents of cacao black pod achieved similar genome size and gene model numbers by different mechanisms.</title>
        <authorList>
            <person name="Ali S."/>
            <person name="Shao J."/>
            <person name="Larry D.J."/>
            <person name="Kronmiller B."/>
            <person name="Shen D."/>
            <person name="Strem M.D."/>
            <person name="Melnick R.L."/>
            <person name="Guiltinan M.J."/>
            <person name="Tyler B.M."/>
            <person name="Meinhardt L.W."/>
            <person name="Bailey B.A."/>
        </authorList>
    </citation>
    <scope>NUCLEOTIDE SEQUENCE [LARGE SCALE GENOMIC DNA]</scope>
    <source>
        <strain evidence="2">zdho120</strain>
    </source>
</reference>
<gene>
    <name evidence="1" type="ORF">PHMEG_00041733</name>
</gene>
<dbReference type="Proteomes" id="UP000198211">
    <property type="component" value="Unassembled WGS sequence"/>
</dbReference>